<keyword evidence="2 5" id="KW-0217">Developmental protein</keyword>
<evidence type="ECO:0000256" key="1">
    <source>
        <dbReference type="ARBA" id="ARBA00008956"/>
    </source>
</evidence>
<dbReference type="PANTHER" id="PTHR31791:SF49">
    <property type="entry name" value="INACTIVE PROTEIN FRIGIDA"/>
    <property type="match status" value="1"/>
</dbReference>
<dbReference type="EMBL" id="GHES01039814">
    <property type="protein sequence ID" value="MPA70373.1"/>
    <property type="molecule type" value="Transcribed_RNA"/>
</dbReference>
<dbReference type="GO" id="GO:0030154">
    <property type="term" value="P:cell differentiation"/>
    <property type="evidence" value="ECO:0007669"/>
    <property type="project" value="UniProtKB-KW"/>
</dbReference>
<feature type="compositionally biased region" description="Basic and acidic residues" evidence="6">
    <location>
        <begin position="172"/>
        <end position="181"/>
    </location>
</feature>
<organism evidence="7">
    <name type="scientific">Davidia involucrata</name>
    <name type="common">Dove tree</name>
    <dbReference type="NCBI Taxonomy" id="16924"/>
    <lineage>
        <taxon>Eukaryota</taxon>
        <taxon>Viridiplantae</taxon>
        <taxon>Streptophyta</taxon>
        <taxon>Embryophyta</taxon>
        <taxon>Tracheophyta</taxon>
        <taxon>Spermatophyta</taxon>
        <taxon>Magnoliopsida</taxon>
        <taxon>eudicotyledons</taxon>
        <taxon>Gunneridae</taxon>
        <taxon>Pentapetalae</taxon>
        <taxon>asterids</taxon>
        <taxon>Cornales</taxon>
        <taxon>Nyssaceae</taxon>
        <taxon>Davidia</taxon>
    </lineage>
</organism>
<sequence>MANPATAVNLNWAAENLKIQLQQQQSPPHFINSVTELRDLSTAISAFQRRYDELQEHLNFIRSAIDSKWPEHLDAGPSPPQQLTKVPATTIVPLTDRTETLASDTPASPPQQLAIVPAITIVPLTETPASNTPASPPQQLATVPAATIVPLTETLASDNTIVPAPESANSEQKTDNKQSSRSEVEFLCEKMSSRGLRKYMVMRLSNIAKLREEVTEALKLAPKPAKLVLECLGRFYFQGRKAYTTQSPMITARQASVLVLECFLLRGCNDVVVEPAVKEEADAAAVAWKKRLVSEGGVSTACEIDARGLLLFLACFGIPHAFTNGDVRDLFRPSNAKEISHVLRRSNVLLARIPEIIERMIKDKMEVEAVDVACTFGLEDRFPPQSILTLFLQESKEAWKRKRKAAHGSFTAENEANKKHLADLKSVTKCLEDHKIDTQKLLPGWKINEKITTLKKDIADIDKKTGETVMLKRKADETKPSKKVTTQEEKRLRSTGHGPQDFGHADSRSSYDNLGPMNFLDGGFPSHASTYTASPSILHGYGAGFLPENIIGPVAGSRSGVLAAGAGVGVGMSTGTGGLMPMGSIAGQVMNHDGQPYGWHGDAAFHERLIGHSFAGQPASIGVNGLYRPSSSSLEGFAGLPNHSSVGVSNRSSTSDLYQFADAVLESESYRSSGSRPGVPAPAHRSSYLY</sequence>
<evidence type="ECO:0000256" key="3">
    <source>
        <dbReference type="ARBA" id="ARBA00022782"/>
    </source>
</evidence>
<keyword evidence="4 5" id="KW-0287">Flowering</keyword>
<accession>A0A5B7BTH5</accession>
<reference evidence="7" key="1">
    <citation type="submission" date="2019-08" db="EMBL/GenBank/DDBJ databases">
        <title>Reference gene set and small RNA set construction with multiple tissues from Davidia involucrata Baill.</title>
        <authorList>
            <person name="Yang H."/>
            <person name="Zhou C."/>
            <person name="Li G."/>
            <person name="Wang J."/>
            <person name="Gao P."/>
            <person name="Wang M."/>
            <person name="Wang R."/>
            <person name="Zhao Y."/>
        </authorList>
    </citation>
    <scope>NUCLEOTIDE SEQUENCE</scope>
    <source>
        <tissue evidence="7">Mixed with DoveR01_LX</tissue>
    </source>
</reference>
<dbReference type="Pfam" id="PF07899">
    <property type="entry name" value="Frigida"/>
    <property type="match status" value="1"/>
</dbReference>
<evidence type="ECO:0000313" key="7">
    <source>
        <dbReference type="EMBL" id="MPA70373.1"/>
    </source>
</evidence>
<evidence type="ECO:0000256" key="6">
    <source>
        <dbReference type="SAM" id="MobiDB-lite"/>
    </source>
</evidence>
<dbReference type="PANTHER" id="PTHR31791">
    <property type="entry name" value="FRIGIDA-LIKE PROTEIN 3-RELATED"/>
    <property type="match status" value="1"/>
</dbReference>
<feature type="region of interest" description="Disordered" evidence="6">
    <location>
        <begin position="159"/>
        <end position="181"/>
    </location>
</feature>
<dbReference type="InterPro" id="IPR012474">
    <property type="entry name" value="Frigida"/>
</dbReference>
<evidence type="ECO:0000256" key="4">
    <source>
        <dbReference type="ARBA" id="ARBA00023089"/>
    </source>
</evidence>
<gene>
    <name evidence="7" type="ORF">Din_039814</name>
</gene>
<comment type="similarity">
    <text evidence="1 5">Belongs to the Frigida family.</text>
</comment>
<dbReference type="GO" id="GO:0009908">
    <property type="term" value="P:flower development"/>
    <property type="evidence" value="ECO:0007669"/>
    <property type="project" value="UniProtKB-KW"/>
</dbReference>
<feature type="compositionally biased region" description="Basic and acidic residues" evidence="6">
    <location>
        <begin position="473"/>
        <end position="492"/>
    </location>
</feature>
<dbReference type="AlphaFoldDB" id="A0A5B7BTH5"/>
<evidence type="ECO:0000256" key="5">
    <source>
        <dbReference type="RuleBase" id="RU364012"/>
    </source>
</evidence>
<proteinExistence type="inferred from homology"/>
<feature type="region of interest" description="Disordered" evidence="6">
    <location>
        <begin position="472"/>
        <end position="507"/>
    </location>
</feature>
<feature type="region of interest" description="Disordered" evidence="6">
    <location>
        <begin position="669"/>
        <end position="690"/>
    </location>
</feature>
<keyword evidence="3 5" id="KW-0221">Differentiation</keyword>
<protein>
    <recommendedName>
        <fullName evidence="5">FRIGIDA-like protein</fullName>
    </recommendedName>
</protein>
<name>A0A5B7BTH5_DAVIN</name>
<evidence type="ECO:0000256" key="2">
    <source>
        <dbReference type="ARBA" id="ARBA00022473"/>
    </source>
</evidence>